<dbReference type="FunFam" id="1.10.630.10:FF:000018">
    <property type="entry name" value="Cytochrome P450 monooxygenase"/>
    <property type="match status" value="1"/>
</dbReference>
<dbReference type="GO" id="GO:0020037">
    <property type="term" value="F:heme binding"/>
    <property type="evidence" value="ECO:0007669"/>
    <property type="project" value="InterPro"/>
</dbReference>
<keyword evidence="6 7" id="KW-0503">Monooxygenase</keyword>
<dbReference type="PANTHER" id="PTHR46696:SF1">
    <property type="entry name" value="CYTOCHROME P450 YJIB-RELATED"/>
    <property type="match status" value="1"/>
</dbReference>
<dbReference type="PANTHER" id="PTHR46696">
    <property type="entry name" value="P450, PUTATIVE (EUROFUNG)-RELATED"/>
    <property type="match status" value="1"/>
</dbReference>
<dbReference type="PRINTS" id="PR00385">
    <property type="entry name" value="P450"/>
</dbReference>
<dbReference type="SUPFAM" id="SSF48264">
    <property type="entry name" value="Cytochrome P450"/>
    <property type="match status" value="1"/>
</dbReference>
<keyword evidence="9" id="KW-1185">Reference proteome</keyword>
<evidence type="ECO:0000256" key="2">
    <source>
        <dbReference type="ARBA" id="ARBA00022617"/>
    </source>
</evidence>
<keyword evidence="3 7" id="KW-0479">Metal-binding</keyword>
<dbReference type="CDD" id="cd11030">
    <property type="entry name" value="CYP105-like"/>
    <property type="match status" value="1"/>
</dbReference>
<dbReference type="PRINTS" id="PR00359">
    <property type="entry name" value="BP450"/>
</dbReference>
<evidence type="ECO:0000256" key="1">
    <source>
        <dbReference type="ARBA" id="ARBA00010617"/>
    </source>
</evidence>
<dbReference type="GO" id="GO:0004497">
    <property type="term" value="F:monooxygenase activity"/>
    <property type="evidence" value="ECO:0007669"/>
    <property type="project" value="UniProtKB-KW"/>
</dbReference>
<dbReference type="InterPro" id="IPR036396">
    <property type="entry name" value="Cyt_P450_sf"/>
</dbReference>
<dbReference type="Proteomes" id="UP000248544">
    <property type="component" value="Unassembled WGS sequence"/>
</dbReference>
<sequence length="393" mass="43039">MLEYIPVARLALARDPDRPFDPSGELARLHKERPLERSAFSDGHPLWVVTDRAWVRAILADPRFSVRYDLLHQPGGGTMPPARPGDMTGLDAPEHTRYRRLLTGEFTVRRMRRLTARIEAVTEERLAEMERLGPPADLVEVFARPIPALMICELLGVPYAERERFEGDAILLTGGDADIETANTAGAALYAYLSELVAAKRANPTDDLLSGLTTSDLSDDELTMMGLVLLGAGLDTTANMLSLGTFALLQNPAQLAALRENPAIADSAVEELLRYLSVVPFLTRTALEDVEIDGQVIKAGESALLIISTANRDPGHFPDPDVLDLRRPAGGHNAFGHGIHQCLGQQLARVVMQVAYPALVARFPRLRLAVPPQEVPLRENAVILGVQKLPVEW</sequence>
<keyword evidence="2 7" id="KW-0349">Heme</keyword>
<evidence type="ECO:0000256" key="7">
    <source>
        <dbReference type="RuleBase" id="RU000461"/>
    </source>
</evidence>
<evidence type="ECO:0000256" key="6">
    <source>
        <dbReference type="ARBA" id="ARBA00023033"/>
    </source>
</evidence>
<evidence type="ECO:0000256" key="4">
    <source>
        <dbReference type="ARBA" id="ARBA00023002"/>
    </source>
</evidence>
<gene>
    <name evidence="8" type="ORF">C1I98_02970</name>
</gene>
<evidence type="ECO:0000256" key="3">
    <source>
        <dbReference type="ARBA" id="ARBA00022723"/>
    </source>
</evidence>
<dbReference type="InterPro" id="IPR001128">
    <property type="entry name" value="Cyt_P450"/>
</dbReference>
<evidence type="ECO:0000313" key="8">
    <source>
        <dbReference type="EMBL" id="PZG55666.1"/>
    </source>
</evidence>
<reference evidence="8 9" key="1">
    <citation type="submission" date="2018-01" db="EMBL/GenBank/DDBJ databases">
        <title>Draft genome sequence of Sphaerisporangium sp. 7K107.</title>
        <authorList>
            <person name="Sahin N."/>
            <person name="Saygin H."/>
            <person name="Ay H."/>
        </authorList>
    </citation>
    <scope>NUCLEOTIDE SEQUENCE [LARGE SCALE GENOMIC DNA]</scope>
    <source>
        <strain evidence="8 9">7K107</strain>
    </source>
</reference>
<proteinExistence type="inferred from homology"/>
<dbReference type="Pfam" id="PF00067">
    <property type="entry name" value="p450"/>
    <property type="match status" value="1"/>
</dbReference>
<evidence type="ECO:0000256" key="5">
    <source>
        <dbReference type="ARBA" id="ARBA00023004"/>
    </source>
</evidence>
<protein>
    <submittedName>
        <fullName evidence="8">Cytochrome P450</fullName>
    </submittedName>
</protein>
<dbReference type="InterPro" id="IPR017972">
    <property type="entry name" value="Cyt_P450_CS"/>
</dbReference>
<dbReference type="GO" id="GO:0005506">
    <property type="term" value="F:iron ion binding"/>
    <property type="evidence" value="ECO:0007669"/>
    <property type="project" value="InterPro"/>
</dbReference>
<dbReference type="RefSeq" id="WP_111165506.1">
    <property type="nucleotide sequence ID" value="NZ_POUA01000012.1"/>
</dbReference>
<dbReference type="AlphaFoldDB" id="A0A2W2H0X9"/>
<dbReference type="Gene3D" id="1.10.630.10">
    <property type="entry name" value="Cytochrome P450"/>
    <property type="match status" value="1"/>
</dbReference>
<dbReference type="PROSITE" id="PS00086">
    <property type="entry name" value="CYTOCHROME_P450"/>
    <property type="match status" value="1"/>
</dbReference>
<name>A0A2W2H0X9_9ACTN</name>
<keyword evidence="5 7" id="KW-0408">Iron</keyword>
<comment type="caution">
    <text evidence="8">The sequence shown here is derived from an EMBL/GenBank/DDBJ whole genome shotgun (WGS) entry which is preliminary data.</text>
</comment>
<organism evidence="8 9">
    <name type="scientific">Spongiactinospora gelatinilytica</name>
    <dbReference type="NCBI Taxonomy" id="2666298"/>
    <lineage>
        <taxon>Bacteria</taxon>
        <taxon>Bacillati</taxon>
        <taxon>Actinomycetota</taxon>
        <taxon>Actinomycetes</taxon>
        <taxon>Streptosporangiales</taxon>
        <taxon>Streptosporangiaceae</taxon>
        <taxon>Spongiactinospora</taxon>
    </lineage>
</organism>
<accession>A0A2W2H0X9</accession>
<keyword evidence="4 7" id="KW-0560">Oxidoreductase</keyword>
<dbReference type="InterPro" id="IPR002397">
    <property type="entry name" value="Cyt_P450_B"/>
</dbReference>
<evidence type="ECO:0000313" key="9">
    <source>
        <dbReference type="Proteomes" id="UP000248544"/>
    </source>
</evidence>
<dbReference type="GO" id="GO:0016705">
    <property type="term" value="F:oxidoreductase activity, acting on paired donors, with incorporation or reduction of molecular oxygen"/>
    <property type="evidence" value="ECO:0007669"/>
    <property type="project" value="InterPro"/>
</dbReference>
<dbReference type="EMBL" id="POUA01000012">
    <property type="protein sequence ID" value="PZG55666.1"/>
    <property type="molecule type" value="Genomic_DNA"/>
</dbReference>
<comment type="similarity">
    <text evidence="1 7">Belongs to the cytochrome P450 family.</text>
</comment>